<sequence length="122" mass="13970">MSGNVQASDSPPIRGPPVRVKSASSRLQFIEERLSNFNRPYVERFDYKLCKIDAREVQLDPVGAPSADFAFFTPYQGNLPDLNDPRIEAQFLPYDENDPALKHRKDIPIIQRTRALLYCLEC</sequence>
<organism evidence="1 2">
    <name type="scientific">Scytalidium lignicola</name>
    <name type="common">Hyphomycete</name>
    <dbReference type="NCBI Taxonomy" id="5539"/>
    <lineage>
        <taxon>Eukaryota</taxon>
        <taxon>Fungi</taxon>
        <taxon>Dikarya</taxon>
        <taxon>Ascomycota</taxon>
        <taxon>Pezizomycotina</taxon>
        <taxon>Leotiomycetes</taxon>
        <taxon>Leotiomycetes incertae sedis</taxon>
        <taxon>Scytalidium</taxon>
    </lineage>
</organism>
<feature type="non-terminal residue" evidence="1">
    <location>
        <position position="122"/>
    </location>
</feature>
<feature type="non-terminal residue" evidence="1">
    <location>
        <position position="1"/>
    </location>
</feature>
<dbReference type="AlphaFoldDB" id="A0A3E2HQ16"/>
<evidence type="ECO:0000313" key="2">
    <source>
        <dbReference type="Proteomes" id="UP000258309"/>
    </source>
</evidence>
<dbReference type="EMBL" id="NCSJ02000008">
    <property type="protein sequence ID" value="RFU35453.1"/>
    <property type="molecule type" value="Genomic_DNA"/>
</dbReference>
<proteinExistence type="predicted"/>
<comment type="caution">
    <text evidence="1">The sequence shown here is derived from an EMBL/GenBank/DDBJ whole genome shotgun (WGS) entry which is preliminary data.</text>
</comment>
<dbReference type="Proteomes" id="UP000258309">
    <property type="component" value="Unassembled WGS sequence"/>
</dbReference>
<gene>
    <name evidence="1" type="ORF">B7463_g845</name>
</gene>
<reference evidence="1 2" key="1">
    <citation type="submission" date="2018-05" db="EMBL/GenBank/DDBJ databases">
        <title>Draft genome sequence of Scytalidium lignicola DSM 105466, a ubiquitous saprotrophic fungus.</title>
        <authorList>
            <person name="Buettner E."/>
            <person name="Gebauer A.M."/>
            <person name="Hofrichter M."/>
            <person name="Liers C."/>
            <person name="Kellner H."/>
        </authorList>
    </citation>
    <scope>NUCLEOTIDE SEQUENCE [LARGE SCALE GENOMIC DNA]</scope>
    <source>
        <strain evidence="1 2">DSM 105466</strain>
    </source>
</reference>
<protein>
    <submittedName>
        <fullName evidence="1">Uncharacterized protein</fullName>
    </submittedName>
</protein>
<accession>A0A3E2HQ16</accession>
<keyword evidence="2" id="KW-1185">Reference proteome</keyword>
<name>A0A3E2HQ16_SCYLI</name>
<evidence type="ECO:0000313" key="1">
    <source>
        <dbReference type="EMBL" id="RFU35453.1"/>
    </source>
</evidence>